<organism evidence="1 2">
    <name type="scientific">Stentor coeruleus</name>
    <dbReference type="NCBI Taxonomy" id="5963"/>
    <lineage>
        <taxon>Eukaryota</taxon>
        <taxon>Sar</taxon>
        <taxon>Alveolata</taxon>
        <taxon>Ciliophora</taxon>
        <taxon>Postciliodesmatophora</taxon>
        <taxon>Heterotrichea</taxon>
        <taxon>Heterotrichida</taxon>
        <taxon>Stentoridae</taxon>
        <taxon>Stentor</taxon>
    </lineage>
</organism>
<proteinExistence type="predicted"/>
<name>A0A1R2BM36_9CILI</name>
<comment type="caution">
    <text evidence="1">The sequence shown here is derived from an EMBL/GenBank/DDBJ whole genome shotgun (WGS) entry which is preliminary data.</text>
</comment>
<dbReference type="AlphaFoldDB" id="A0A1R2BM36"/>
<keyword evidence="2" id="KW-1185">Reference proteome</keyword>
<protein>
    <submittedName>
        <fullName evidence="1">Uncharacterized protein</fullName>
    </submittedName>
</protein>
<dbReference type="EMBL" id="MPUH01000550">
    <property type="protein sequence ID" value="OMJ77889.1"/>
    <property type="molecule type" value="Genomic_DNA"/>
</dbReference>
<gene>
    <name evidence="1" type="ORF">SteCoe_22407</name>
</gene>
<dbReference type="Proteomes" id="UP000187209">
    <property type="component" value="Unassembled WGS sequence"/>
</dbReference>
<evidence type="ECO:0000313" key="2">
    <source>
        <dbReference type="Proteomes" id="UP000187209"/>
    </source>
</evidence>
<reference evidence="1 2" key="1">
    <citation type="submission" date="2016-11" db="EMBL/GenBank/DDBJ databases">
        <title>The macronuclear genome of Stentor coeruleus: a giant cell with tiny introns.</title>
        <authorList>
            <person name="Slabodnick M."/>
            <person name="Ruby J.G."/>
            <person name="Reiff S.B."/>
            <person name="Swart E.C."/>
            <person name="Gosai S."/>
            <person name="Prabakaran S."/>
            <person name="Witkowska E."/>
            <person name="Larue G.E."/>
            <person name="Fisher S."/>
            <person name="Freeman R.M."/>
            <person name="Gunawardena J."/>
            <person name="Chu W."/>
            <person name="Stover N.A."/>
            <person name="Gregory B.D."/>
            <person name="Nowacki M."/>
            <person name="Derisi J."/>
            <person name="Roy S.W."/>
            <person name="Marshall W.F."/>
            <person name="Sood P."/>
        </authorList>
    </citation>
    <scope>NUCLEOTIDE SEQUENCE [LARGE SCALE GENOMIC DNA]</scope>
    <source>
        <strain evidence="1">WM001</strain>
    </source>
</reference>
<sequence length="314" mass="36043">MEGITCNTLVSSLFSLKSKDLNPKVKDIVNARYETLTCPNTLDYLLIALESSYKDSNQEVQEKIQEAIKLQMDIKEGFSHYFFNLAVQHLQSTPSLTVNAEKILACITSIESKRYYSEVNEENELRISFVGLQSLAEEVIVKLTQSSKIDSVAGAIYTRLPATPVCTEEDKAEEMVHEGGKSNPDIVFTVRTRTTIIREFLKTGSILSIVYPSENREERKSKELEIFEQLKNEYRNLKDCPINGEVPDEISGAAYVFNVKNQGRYLFSINSRQAINESKKKEWKLFFGPLDDRVIQFHYNKVRRFLENHGLRLF</sequence>
<evidence type="ECO:0000313" key="1">
    <source>
        <dbReference type="EMBL" id="OMJ77889.1"/>
    </source>
</evidence>
<accession>A0A1R2BM36</accession>